<feature type="domain" description="DinB-like" evidence="1">
    <location>
        <begin position="31"/>
        <end position="177"/>
    </location>
</feature>
<reference evidence="2" key="1">
    <citation type="submission" date="2018-12" db="EMBL/GenBank/DDBJ databases">
        <title>Novel natural products biosynthetic potential of the class Ktedonobacteria.</title>
        <authorList>
            <person name="Zheng Y."/>
            <person name="Saitou A."/>
            <person name="Wang C.M."/>
            <person name="Toyoda A."/>
            <person name="Minakuchi Y."/>
            <person name="Sekiguchi Y."/>
            <person name="Ueda K."/>
            <person name="Takano H."/>
            <person name="Sakai Y."/>
            <person name="Yokota A."/>
            <person name="Yabe S."/>
        </authorList>
    </citation>
    <scope>NUCLEOTIDE SEQUENCE</scope>
    <source>
        <strain evidence="2">COM3</strain>
    </source>
</reference>
<organism evidence="2">
    <name type="scientific">Thermosporothrix sp. COM3</name>
    <dbReference type="NCBI Taxonomy" id="2490863"/>
    <lineage>
        <taxon>Bacteria</taxon>
        <taxon>Bacillati</taxon>
        <taxon>Chloroflexota</taxon>
        <taxon>Ktedonobacteria</taxon>
        <taxon>Ktedonobacterales</taxon>
        <taxon>Thermosporotrichaceae</taxon>
        <taxon>Thermosporothrix</taxon>
    </lineage>
</organism>
<proteinExistence type="predicted"/>
<accession>A0A455SA70</accession>
<protein>
    <recommendedName>
        <fullName evidence="1">DinB-like domain-containing protein</fullName>
    </recommendedName>
</protein>
<dbReference type="Pfam" id="PF12867">
    <property type="entry name" value="DinB_2"/>
    <property type="match status" value="1"/>
</dbReference>
<dbReference type="Gene3D" id="1.20.120.450">
    <property type="entry name" value="dinb family like domain"/>
    <property type="match status" value="1"/>
</dbReference>
<sequence length="194" mass="22266">MIDFTPVNQYRQNMQEFATDLSLDDFRRWTEESVARMLHLLDVCQDETVTFVPEDPAANDPYAEDPAERHAPWTLAHVIAHMTASAEEYASVAAELARGVPFHGRPRYEMPWRQITTVAACRAKLVESRRMRLASLEMWPDQPHLDLGYVPWQESGWVNAKGIFAWGLAHDDVHFRQSSAILAQWQKRTGRSSS</sequence>
<evidence type="ECO:0000313" key="2">
    <source>
        <dbReference type="EMBL" id="BBH85343.1"/>
    </source>
</evidence>
<dbReference type="InterPro" id="IPR024775">
    <property type="entry name" value="DinB-like"/>
</dbReference>
<gene>
    <name evidence="2" type="ORF">KTC_00940</name>
</gene>
<evidence type="ECO:0000259" key="1">
    <source>
        <dbReference type="Pfam" id="PF12867"/>
    </source>
</evidence>
<dbReference type="AlphaFoldDB" id="A0A455SA70"/>
<name>A0A455SA70_9CHLR</name>
<dbReference type="InterPro" id="IPR034660">
    <property type="entry name" value="DinB/YfiT-like"/>
</dbReference>
<dbReference type="EMBL" id="AP019376">
    <property type="protein sequence ID" value="BBH85343.1"/>
    <property type="molecule type" value="Genomic_DNA"/>
</dbReference>